<sequence length="66" mass="7267">MGLMDKLRDVFNRPSRAPETSGPRVVDAPDASSAPPHDDRDGNRRTATTDERTSGTDARAQRDESR</sequence>
<feature type="compositionally biased region" description="Basic and acidic residues" evidence="1">
    <location>
        <begin position="1"/>
        <end position="11"/>
    </location>
</feature>
<feature type="compositionally biased region" description="Basic and acidic residues" evidence="1">
    <location>
        <begin position="36"/>
        <end position="66"/>
    </location>
</feature>
<accession>A0A1I5I6F7</accession>
<evidence type="ECO:0000313" key="3">
    <source>
        <dbReference type="Proteomes" id="UP000199614"/>
    </source>
</evidence>
<reference evidence="2 3" key="1">
    <citation type="submission" date="2016-10" db="EMBL/GenBank/DDBJ databases">
        <authorList>
            <person name="de Groot N.N."/>
        </authorList>
    </citation>
    <scope>NUCLEOTIDE SEQUENCE [LARGE SCALE GENOMIC DNA]</scope>
    <source>
        <strain evidence="2 3">CGMCC 4.1877</strain>
    </source>
</reference>
<organism evidence="2 3">
    <name type="scientific">Pseudonocardia ammonioxydans</name>
    <dbReference type="NCBI Taxonomy" id="260086"/>
    <lineage>
        <taxon>Bacteria</taxon>
        <taxon>Bacillati</taxon>
        <taxon>Actinomycetota</taxon>
        <taxon>Actinomycetes</taxon>
        <taxon>Pseudonocardiales</taxon>
        <taxon>Pseudonocardiaceae</taxon>
        <taxon>Pseudonocardia</taxon>
    </lineage>
</organism>
<protein>
    <submittedName>
        <fullName evidence="2">Uncharacterized protein</fullName>
    </submittedName>
</protein>
<evidence type="ECO:0000256" key="1">
    <source>
        <dbReference type="SAM" id="MobiDB-lite"/>
    </source>
</evidence>
<gene>
    <name evidence="2" type="ORF">SAMN05216207_10896</name>
</gene>
<keyword evidence="3" id="KW-1185">Reference proteome</keyword>
<feature type="region of interest" description="Disordered" evidence="1">
    <location>
        <begin position="1"/>
        <end position="66"/>
    </location>
</feature>
<dbReference type="STRING" id="260086.SAMN05216207_10896"/>
<dbReference type="Proteomes" id="UP000199614">
    <property type="component" value="Unassembled WGS sequence"/>
</dbReference>
<evidence type="ECO:0000313" key="2">
    <source>
        <dbReference type="EMBL" id="SFO56204.1"/>
    </source>
</evidence>
<name>A0A1I5I6F7_PSUAM</name>
<dbReference type="EMBL" id="FOUY01000089">
    <property type="protein sequence ID" value="SFO56204.1"/>
    <property type="molecule type" value="Genomic_DNA"/>
</dbReference>
<proteinExistence type="predicted"/>
<dbReference type="AlphaFoldDB" id="A0A1I5I6F7"/>